<dbReference type="PANTHER" id="PTHR22602:SF0">
    <property type="entry name" value="TRANSFERASE CAF17, MITOCHONDRIAL-RELATED"/>
    <property type="match status" value="1"/>
</dbReference>
<evidence type="ECO:0000313" key="3">
    <source>
        <dbReference type="EMBL" id="MBK3428070.1"/>
    </source>
</evidence>
<evidence type="ECO:0000313" key="4">
    <source>
        <dbReference type="Proteomes" id="UP000603369"/>
    </source>
</evidence>
<feature type="compositionally biased region" description="Basic and acidic residues" evidence="2">
    <location>
        <begin position="339"/>
        <end position="354"/>
    </location>
</feature>
<dbReference type="AlphaFoldDB" id="A0A8I1HVN0"/>
<protein>
    <submittedName>
        <fullName evidence="3">Folate-binding protein YgfZ</fullName>
    </submittedName>
</protein>
<keyword evidence="1" id="KW-0809">Transit peptide</keyword>
<evidence type="ECO:0000256" key="2">
    <source>
        <dbReference type="SAM" id="MobiDB-lite"/>
    </source>
</evidence>
<dbReference type="InterPro" id="IPR017703">
    <property type="entry name" value="YgfZ/GCV_T_CS"/>
</dbReference>
<dbReference type="InterPro" id="IPR027266">
    <property type="entry name" value="TrmE/GcvT-like"/>
</dbReference>
<dbReference type="Proteomes" id="UP000603369">
    <property type="component" value="Unassembled WGS sequence"/>
</dbReference>
<dbReference type="SUPFAM" id="SSF103025">
    <property type="entry name" value="Folate-binding domain"/>
    <property type="match status" value="1"/>
</dbReference>
<feature type="region of interest" description="Disordered" evidence="2">
    <location>
        <begin position="327"/>
        <end position="354"/>
    </location>
</feature>
<dbReference type="GO" id="GO:0016226">
    <property type="term" value="P:iron-sulfur cluster assembly"/>
    <property type="evidence" value="ECO:0007669"/>
    <property type="project" value="TreeGrafter"/>
</dbReference>
<proteinExistence type="predicted"/>
<dbReference type="PIRSF" id="PIRSF006487">
    <property type="entry name" value="GcvT"/>
    <property type="match status" value="1"/>
</dbReference>
<sequence>MSYSSPLLQRAGAAEHQDATVLDAQGVAWHYGNPLGEQRAADGGTIVIDRSQRRVIRVSGKDAAEFLNNLLSQKLDDAPVGFTAGALDLDIQGHILHHMDIVRTDDAFLIDVPAAQFDSLFKFLTMMVFWSEVTVEEADIAILTLLGEADVSLPPMVEFSRQVQWSGIKRVDLGVPRESLVEATKHLEESGARLAGLMAFTAERVRAREPELAADLDNKSIPHEVPQWISRSVDNPAHVHLNKGCYRGQETVARVENLGRSPRLLVQLHLDGSAPQRPNVGDDITFNGRKVGRIGTIVDDCDFGPIALGLVKRSALDAGTLEVGDTAASIDPSSIPEDEGPKAGREAVNRLRGR</sequence>
<name>A0A8I1HVN0_9CORY</name>
<keyword evidence="4" id="KW-1185">Reference proteome</keyword>
<dbReference type="InterPro" id="IPR045179">
    <property type="entry name" value="YgfZ/GcvT"/>
</dbReference>
<evidence type="ECO:0000256" key="1">
    <source>
        <dbReference type="ARBA" id="ARBA00022946"/>
    </source>
</evidence>
<dbReference type="RefSeq" id="WP_005330029.1">
    <property type="nucleotide sequence ID" value="NZ_JAEHFL010000007.1"/>
</dbReference>
<dbReference type="EMBL" id="JAEHFL010000007">
    <property type="protein sequence ID" value="MBK3428070.1"/>
    <property type="molecule type" value="Genomic_DNA"/>
</dbReference>
<dbReference type="NCBIfam" id="TIGR03317">
    <property type="entry name" value="ygfZ_signature"/>
    <property type="match status" value="1"/>
</dbReference>
<dbReference type="Gene3D" id="3.30.1360.120">
    <property type="entry name" value="Probable tRNA modification gtpase trme, domain 1"/>
    <property type="match status" value="2"/>
</dbReference>
<gene>
    <name evidence="3" type="ORF">JDP02_06010</name>
</gene>
<dbReference type="PANTHER" id="PTHR22602">
    <property type="entry name" value="TRANSFERASE CAF17, MITOCHONDRIAL-RELATED"/>
    <property type="match status" value="1"/>
</dbReference>
<organism evidence="3 4">
    <name type="scientific">Corynebacterium tuberculostearicum</name>
    <dbReference type="NCBI Taxonomy" id="38304"/>
    <lineage>
        <taxon>Bacteria</taxon>
        <taxon>Bacillati</taxon>
        <taxon>Actinomycetota</taxon>
        <taxon>Actinomycetes</taxon>
        <taxon>Mycobacteriales</taxon>
        <taxon>Corynebacteriaceae</taxon>
        <taxon>Corynebacterium</taxon>
    </lineage>
</organism>
<reference evidence="3 4" key="1">
    <citation type="submission" date="2020-12" db="EMBL/GenBank/DDBJ databases">
        <title>Draft genome sequence of the commensal strain Corynebacterium tuberculostearicum MFP09/CIP 102622 isolated from human skin.</title>
        <authorList>
            <person name="Boukerb A.M."/>
            <person name="Janvier X."/>
            <person name="Feuilloley M.G.J."/>
            <person name="Groboillot A."/>
        </authorList>
    </citation>
    <scope>NUCLEOTIDE SEQUENCE [LARGE SCALE GENOMIC DNA]</scope>
    <source>
        <strain evidence="3 4">CIP 102622</strain>
    </source>
</reference>
<comment type="caution">
    <text evidence="3">The sequence shown here is derived from an EMBL/GenBank/DDBJ whole genome shotgun (WGS) entry which is preliminary data.</text>
</comment>
<accession>A0A8I1HVN0</accession>